<dbReference type="AlphaFoldDB" id="A0A1F4U4Q2"/>
<comment type="caution">
    <text evidence="8">The sequence shown here is derived from an EMBL/GenBank/DDBJ whole genome shotgun (WGS) entry which is preliminary data.</text>
</comment>
<dbReference type="SMART" id="SM00448">
    <property type="entry name" value="REC"/>
    <property type="match status" value="1"/>
</dbReference>
<evidence type="ECO:0000256" key="6">
    <source>
        <dbReference type="PROSITE-ProRule" id="PRU00169"/>
    </source>
</evidence>
<dbReference type="GO" id="GO:0003677">
    <property type="term" value="F:DNA binding"/>
    <property type="evidence" value="ECO:0007669"/>
    <property type="project" value="UniProtKB-KW"/>
</dbReference>
<organism evidence="8 9">
    <name type="scientific">candidate division WOR-1 bacterium RIFOXYC2_FULL_46_14</name>
    <dbReference type="NCBI Taxonomy" id="1802587"/>
    <lineage>
        <taxon>Bacteria</taxon>
        <taxon>Bacillati</taxon>
        <taxon>Saganbacteria</taxon>
    </lineage>
</organism>
<evidence type="ECO:0000313" key="9">
    <source>
        <dbReference type="Proteomes" id="UP000179242"/>
    </source>
</evidence>
<dbReference type="Proteomes" id="UP000179242">
    <property type="component" value="Unassembled WGS sequence"/>
</dbReference>
<reference evidence="8 9" key="1">
    <citation type="journal article" date="2016" name="Nat. Commun.">
        <title>Thousands of microbial genomes shed light on interconnected biogeochemical processes in an aquifer system.</title>
        <authorList>
            <person name="Anantharaman K."/>
            <person name="Brown C.T."/>
            <person name="Hug L.A."/>
            <person name="Sharon I."/>
            <person name="Castelle C.J."/>
            <person name="Probst A.J."/>
            <person name="Thomas B.C."/>
            <person name="Singh A."/>
            <person name="Wilkins M.J."/>
            <person name="Karaoz U."/>
            <person name="Brodie E.L."/>
            <person name="Williams K.H."/>
            <person name="Hubbard S.S."/>
            <person name="Banfield J.F."/>
        </authorList>
    </citation>
    <scope>NUCLEOTIDE SEQUENCE [LARGE SCALE GENOMIC DNA]</scope>
</reference>
<evidence type="ECO:0000256" key="1">
    <source>
        <dbReference type="ARBA" id="ARBA00022553"/>
    </source>
</evidence>
<evidence type="ECO:0000256" key="5">
    <source>
        <dbReference type="ARBA" id="ARBA00023163"/>
    </source>
</evidence>
<evidence type="ECO:0000256" key="2">
    <source>
        <dbReference type="ARBA" id="ARBA00023012"/>
    </source>
</evidence>
<dbReference type="FunFam" id="3.40.50.2300:FF:000001">
    <property type="entry name" value="DNA-binding response regulator PhoB"/>
    <property type="match status" value="1"/>
</dbReference>
<keyword evidence="5" id="KW-0804">Transcription</keyword>
<name>A0A1F4U4Q2_UNCSA</name>
<dbReference type="InterPro" id="IPR050595">
    <property type="entry name" value="Bact_response_regulator"/>
</dbReference>
<dbReference type="PANTHER" id="PTHR44591:SF3">
    <property type="entry name" value="RESPONSE REGULATORY DOMAIN-CONTAINING PROTEIN"/>
    <property type="match status" value="1"/>
</dbReference>
<dbReference type="InterPro" id="IPR011006">
    <property type="entry name" value="CheY-like_superfamily"/>
</dbReference>
<accession>A0A1F4U4Q2</accession>
<dbReference type="Pfam" id="PF00072">
    <property type="entry name" value="Response_reg"/>
    <property type="match status" value="1"/>
</dbReference>
<dbReference type="PROSITE" id="PS50110">
    <property type="entry name" value="RESPONSE_REGULATORY"/>
    <property type="match status" value="1"/>
</dbReference>
<keyword evidence="3" id="KW-0805">Transcription regulation</keyword>
<dbReference type="GO" id="GO:0000160">
    <property type="term" value="P:phosphorelay signal transduction system"/>
    <property type="evidence" value="ECO:0007669"/>
    <property type="project" value="UniProtKB-KW"/>
</dbReference>
<protein>
    <submittedName>
        <fullName evidence="8">Two-component system response regulator</fullName>
    </submittedName>
</protein>
<sequence>MAKKILLVDDEPELVEMVKMRLAANGFEVITAGDGVEGLEKARSEKPDLIILDLMLPKMNGYEVCRLLKFEEKTGKIPIILFSARAQESDKATGKDVGADAYIVKPFEPQALIAKINELLKG</sequence>
<keyword evidence="2" id="KW-0902">Two-component regulatory system</keyword>
<feature type="domain" description="Response regulatory" evidence="7">
    <location>
        <begin position="4"/>
        <end position="120"/>
    </location>
</feature>
<evidence type="ECO:0000313" key="8">
    <source>
        <dbReference type="EMBL" id="OGC39273.1"/>
    </source>
</evidence>
<evidence type="ECO:0000259" key="7">
    <source>
        <dbReference type="PROSITE" id="PS50110"/>
    </source>
</evidence>
<dbReference type="CDD" id="cd17574">
    <property type="entry name" value="REC_OmpR"/>
    <property type="match status" value="1"/>
</dbReference>
<keyword evidence="1 6" id="KW-0597">Phosphoprotein</keyword>
<dbReference type="SUPFAM" id="SSF52172">
    <property type="entry name" value="CheY-like"/>
    <property type="match status" value="1"/>
</dbReference>
<dbReference type="InterPro" id="IPR001789">
    <property type="entry name" value="Sig_transdc_resp-reg_receiver"/>
</dbReference>
<proteinExistence type="predicted"/>
<evidence type="ECO:0000256" key="4">
    <source>
        <dbReference type="ARBA" id="ARBA00023125"/>
    </source>
</evidence>
<dbReference type="PANTHER" id="PTHR44591">
    <property type="entry name" value="STRESS RESPONSE REGULATOR PROTEIN 1"/>
    <property type="match status" value="1"/>
</dbReference>
<dbReference type="EMBL" id="MEUJ01000011">
    <property type="protein sequence ID" value="OGC39273.1"/>
    <property type="molecule type" value="Genomic_DNA"/>
</dbReference>
<feature type="modified residue" description="4-aspartylphosphate" evidence="6">
    <location>
        <position position="53"/>
    </location>
</feature>
<evidence type="ECO:0000256" key="3">
    <source>
        <dbReference type="ARBA" id="ARBA00023015"/>
    </source>
</evidence>
<dbReference type="Gene3D" id="3.40.50.2300">
    <property type="match status" value="1"/>
</dbReference>
<keyword evidence="4" id="KW-0238">DNA-binding</keyword>
<gene>
    <name evidence="8" type="ORF">A2438_07085</name>
</gene>